<dbReference type="GO" id="GO:0004888">
    <property type="term" value="F:transmembrane signaling receptor activity"/>
    <property type="evidence" value="ECO:0007669"/>
    <property type="project" value="TreeGrafter"/>
</dbReference>
<dbReference type="InterPro" id="IPR007110">
    <property type="entry name" value="Ig-like_dom"/>
</dbReference>
<feature type="compositionally biased region" description="Polar residues" evidence="4">
    <location>
        <begin position="162"/>
        <end position="177"/>
    </location>
</feature>
<dbReference type="Pfam" id="PF07686">
    <property type="entry name" value="V-set"/>
    <property type="match status" value="1"/>
</dbReference>
<comment type="subcellular location">
    <subcellularLocation>
        <location evidence="1">Membrane</location>
    </subcellularLocation>
</comment>
<name>A0A7J7TCV8_RHIFE</name>
<accession>A0A7J7TCV8</accession>
<dbReference type="CDD" id="cd05716">
    <property type="entry name" value="IgV_pIgR_like"/>
    <property type="match status" value="1"/>
</dbReference>
<keyword evidence="6" id="KW-0732">Signal</keyword>
<dbReference type="GO" id="GO:0005886">
    <property type="term" value="C:plasma membrane"/>
    <property type="evidence" value="ECO:0007669"/>
    <property type="project" value="TreeGrafter"/>
</dbReference>
<evidence type="ECO:0000256" key="1">
    <source>
        <dbReference type="ARBA" id="ARBA00004370"/>
    </source>
</evidence>
<feature type="signal peptide" evidence="6">
    <location>
        <begin position="1"/>
        <end position="17"/>
    </location>
</feature>
<evidence type="ECO:0000256" key="6">
    <source>
        <dbReference type="SAM" id="SignalP"/>
    </source>
</evidence>
<keyword evidence="2 5" id="KW-0812">Transmembrane</keyword>
<reference evidence="8 9" key="1">
    <citation type="journal article" date="2020" name="Nature">
        <title>Six reference-quality genomes reveal evolution of bat adaptations.</title>
        <authorList>
            <person name="Jebb D."/>
            <person name="Huang Z."/>
            <person name="Pippel M."/>
            <person name="Hughes G.M."/>
            <person name="Lavrichenko K."/>
            <person name="Devanna P."/>
            <person name="Winkler S."/>
            <person name="Jermiin L.S."/>
            <person name="Skirmuntt E.C."/>
            <person name="Katzourakis A."/>
            <person name="Burkitt-Gray L."/>
            <person name="Ray D.A."/>
            <person name="Sullivan K.A.M."/>
            <person name="Roscito J.G."/>
            <person name="Kirilenko B.M."/>
            <person name="Davalos L.M."/>
            <person name="Corthals A.P."/>
            <person name="Power M.L."/>
            <person name="Jones G."/>
            <person name="Ransome R.D."/>
            <person name="Dechmann D.K.N."/>
            <person name="Locatelli A.G."/>
            <person name="Puechmaille S.J."/>
            <person name="Fedrigo O."/>
            <person name="Jarvis E.D."/>
            <person name="Hiller M."/>
            <person name="Vernes S.C."/>
            <person name="Myers E.W."/>
            <person name="Teeling E.C."/>
        </authorList>
    </citation>
    <scope>NUCLEOTIDE SEQUENCE [LARGE SCALE GENOMIC DNA]</scope>
    <source>
        <strain evidence="8">MRhiFer1</strain>
        <tissue evidence="8">Lung</tissue>
    </source>
</reference>
<keyword evidence="5" id="KW-1133">Transmembrane helix</keyword>
<dbReference type="PANTHER" id="PTHR11860">
    <property type="entry name" value="POLYMERIC-IMMUNOGLOBULIN RECEPTOR"/>
    <property type="match status" value="1"/>
</dbReference>
<feature type="compositionally biased region" description="Polar residues" evidence="4">
    <location>
        <begin position="233"/>
        <end position="248"/>
    </location>
</feature>
<dbReference type="InterPro" id="IPR036179">
    <property type="entry name" value="Ig-like_dom_sf"/>
</dbReference>
<dbReference type="InterPro" id="IPR050671">
    <property type="entry name" value="CD300_family_receptors"/>
</dbReference>
<dbReference type="PROSITE" id="PS50835">
    <property type="entry name" value="IG_LIKE"/>
    <property type="match status" value="1"/>
</dbReference>
<feature type="transmembrane region" description="Helical" evidence="5">
    <location>
        <begin position="272"/>
        <end position="295"/>
    </location>
</feature>
<evidence type="ECO:0000313" key="8">
    <source>
        <dbReference type="EMBL" id="KAF6298227.1"/>
    </source>
</evidence>
<dbReference type="SMART" id="SM00409">
    <property type="entry name" value="IG"/>
    <property type="match status" value="1"/>
</dbReference>
<proteinExistence type="predicted"/>
<evidence type="ECO:0000256" key="3">
    <source>
        <dbReference type="ARBA" id="ARBA00023136"/>
    </source>
</evidence>
<feature type="domain" description="Ig-like" evidence="7">
    <location>
        <begin position="14"/>
        <end position="120"/>
    </location>
</feature>
<feature type="region of interest" description="Disordered" evidence="4">
    <location>
        <begin position="162"/>
        <end position="181"/>
    </location>
</feature>
<feature type="chain" id="PRO_5029806997" evidence="6">
    <location>
        <begin position="18"/>
        <end position="394"/>
    </location>
</feature>
<evidence type="ECO:0000256" key="5">
    <source>
        <dbReference type="SAM" id="Phobius"/>
    </source>
</evidence>
<dbReference type="Gene3D" id="2.60.40.10">
    <property type="entry name" value="Immunoglobulins"/>
    <property type="match status" value="1"/>
</dbReference>
<evidence type="ECO:0000256" key="2">
    <source>
        <dbReference type="ARBA" id="ARBA00022692"/>
    </source>
</evidence>
<dbReference type="EMBL" id="JACAGC010000020">
    <property type="protein sequence ID" value="KAF6298227.1"/>
    <property type="molecule type" value="Genomic_DNA"/>
</dbReference>
<keyword evidence="3 5" id="KW-0472">Membrane</keyword>
<dbReference type="AlphaFoldDB" id="A0A7J7TCV8"/>
<protein>
    <submittedName>
        <fullName evidence="8">CD300 molecule like family member g</fullName>
    </submittedName>
</protein>
<dbReference type="SUPFAM" id="SSF48726">
    <property type="entry name" value="Immunoglobulin"/>
    <property type="match status" value="1"/>
</dbReference>
<gene>
    <name evidence="8" type="ORF">mRhiFer1_002450</name>
</gene>
<dbReference type="Proteomes" id="UP000585614">
    <property type="component" value="Unassembled WGS sequence"/>
</dbReference>
<sequence>MRPLVLLWGCLVLPGYGALVGPKEIRGFEGGTVSLQCTYREELRKNKKYWCRKSGLFLSRCSDPIYIDDGQEKTEGRVSVQDSPQELTLHVTLRKLRVEDTGKYWCGVKILGLDETFLVSLIVLPASPFPLCPCCPPSPTPPFQPLATTSLQPNAKAWQTQLPELTSPGLHSTVTTDKQGKTEAEVFPFPETAPYDHAGSSLYTGTSPYAGASPHAATSPNEETSPHKATSPHAGTSSPATHLDATSTEDNRLVPGSSRSKSRMSRSVVRNLAPVLVLLTLLLATGLAALGRYMLQWRKKAQRAMQTQRNEKVYLSHLPLENGLVPEYAVINLAAPTRPCASLKSSASPYTDIQCLSQTSEEEEASFQDPERDMSPGPPPHVSEELSLSKFIAV</sequence>
<evidence type="ECO:0000313" key="9">
    <source>
        <dbReference type="Proteomes" id="UP000585614"/>
    </source>
</evidence>
<evidence type="ECO:0000259" key="7">
    <source>
        <dbReference type="PROSITE" id="PS50835"/>
    </source>
</evidence>
<comment type="caution">
    <text evidence="8">The sequence shown here is derived from an EMBL/GenBank/DDBJ whole genome shotgun (WGS) entry which is preliminary data.</text>
</comment>
<feature type="region of interest" description="Disordered" evidence="4">
    <location>
        <begin position="200"/>
        <end position="266"/>
    </location>
</feature>
<feature type="region of interest" description="Disordered" evidence="4">
    <location>
        <begin position="359"/>
        <end position="394"/>
    </location>
</feature>
<dbReference type="InterPro" id="IPR013106">
    <property type="entry name" value="Ig_V-set"/>
</dbReference>
<dbReference type="InterPro" id="IPR013783">
    <property type="entry name" value="Ig-like_fold"/>
</dbReference>
<organism evidence="8 9">
    <name type="scientific">Rhinolophus ferrumequinum</name>
    <name type="common">Greater horseshoe bat</name>
    <dbReference type="NCBI Taxonomy" id="59479"/>
    <lineage>
        <taxon>Eukaryota</taxon>
        <taxon>Metazoa</taxon>
        <taxon>Chordata</taxon>
        <taxon>Craniata</taxon>
        <taxon>Vertebrata</taxon>
        <taxon>Euteleostomi</taxon>
        <taxon>Mammalia</taxon>
        <taxon>Eutheria</taxon>
        <taxon>Laurasiatheria</taxon>
        <taxon>Chiroptera</taxon>
        <taxon>Yinpterochiroptera</taxon>
        <taxon>Rhinolophoidea</taxon>
        <taxon>Rhinolophidae</taxon>
        <taxon>Rhinolophinae</taxon>
        <taxon>Rhinolophus</taxon>
    </lineage>
</organism>
<dbReference type="InterPro" id="IPR003599">
    <property type="entry name" value="Ig_sub"/>
</dbReference>
<dbReference type="PANTHER" id="PTHR11860:SF62">
    <property type="entry name" value="CMRF35-LIKE MOLECULE 9"/>
    <property type="match status" value="1"/>
</dbReference>
<evidence type="ECO:0000256" key="4">
    <source>
        <dbReference type="SAM" id="MobiDB-lite"/>
    </source>
</evidence>